<sequence>MVRIEISLTFDSVKKGAPQIKVKTIKRENKFHMFSSQHQNAEEHKDLFRSAAEAGPKDILKLYNVDGHLVNISADLPSNTPSSRYTLKVVASNGLVMLEETTGAAFKSLEARISAIERQLKSDLPLPPVVDELQRKSMLFEINWRRRKV</sequence>
<dbReference type="AlphaFoldDB" id="A0AAW1TNV6"/>
<dbReference type="Proteomes" id="UP001431783">
    <property type="component" value="Unassembled WGS sequence"/>
</dbReference>
<accession>A0AAW1TNV6</accession>
<proteinExistence type="predicted"/>
<reference evidence="1 2" key="1">
    <citation type="submission" date="2023-03" db="EMBL/GenBank/DDBJ databases">
        <title>Genome insight into feeding habits of ladybird beetles.</title>
        <authorList>
            <person name="Li H.-S."/>
            <person name="Huang Y.-H."/>
            <person name="Pang H."/>
        </authorList>
    </citation>
    <scope>NUCLEOTIDE SEQUENCE [LARGE SCALE GENOMIC DNA]</scope>
    <source>
        <strain evidence="1">SYSU_2023b</strain>
        <tissue evidence="1">Whole body</tissue>
    </source>
</reference>
<evidence type="ECO:0000313" key="2">
    <source>
        <dbReference type="Proteomes" id="UP001431783"/>
    </source>
</evidence>
<comment type="caution">
    <text evidence="1">The sequence shown here is derived from an EMBL/GenBank/DDBJ whole genome shotgun (WGS) entry which is preliminary data.</text>
</comment>
<name>A0AAW1TNV6_9CUCU</name>
<dbReference type="EMBL" id="JARQZJ010000001">
    <property type="protein sequence ID" value="KAK9869702.1"/>
    <property type="molecule type" value="Genomic_DNA"/>
</dbReference>
<keyword evidence="2" id="KW-1185">Reference proteome</keyword>
<gene>
    <name evidence="1" type="ORF">WA026_003442</name>
</gene>
<evidence type="ECO:0000313" key="1">
    <source>
        <dbReference type="EMBL" id="KAK9869702.1"/>
    </source>
</evidence>
<protein>
    <submittedName>
        <fullName evidence="1">Uncharacterized protein</fullName>
    </submittedName>
</protein>
<organism evidence="1 2">
    <name type="scientific">Henosepilachna vigintioctopunctata</name>
    <dbReference type="NCBI Taxonomy" id="420089"/>
    <lineage>
        <taxon>Eukaryota</taxon>
        <taxon>Metazoa</taxon>
        <taxon>Ecdysozoa</taxon>
        <taxon>Arthropoda</taxon>
        <taxon>Hexapoda</taxon>
        <taxon>Insecta</taxon>
        <taxon>Pterygota</taxon>
        <taxon>Neoptera</taxon>
        <taxon>Endopterygota</taxon>
        <taxon>Coleoptera</taxon>
        <taxon>Polyphaga</taxon>
        <taxon>Cucujiformia</taxon>
        <taxon>Coccinelloidea</taxon>
        <taxon>Coccinellidae</taxon>
        <taxon>Epilachninae</taxon>
        <taxon>Epilachnini</taxon>
        <taxon>Henosepilachna</taxon>
    </lineage>
</organism>